<evidence type="ECO:0000313" key="2">
    <source>
        <dbReference type="Proteomes" id="UP000308600"/>
    </source>
</evidence>
<dbReference type="Proteomes" id="UP000308600">
    <property type="component" value="Unassembled WGS sequence"/>
</dbReference>
<keyword evidence="2" id="KW-1185">Reference proteome</keyword>
<sequence>MDFVIMNDSDIPPEILVAIVMHCVQDTIAIPPHLTEPPWTLLRVSSRWRSLVLATPAIWCRLGFDLRGLIDPAPRIALGRELLQFSGSLPLSISNTVNIMETAMFDTSATYVQDFLVPVSVSSRLQSLHFHGGAESLEPFLALPAGSLPLLEDLEIIVNKRALQRDLWSSEATAFQGATRLRKVMVRGLYQSINPNLFRFPWDQLRDFHLRSSYASADHLRGFLPHCTNLTSLTIGVSGTTHSRIPITLPTLTSLDIKIETLVACILLQVDCPNLEYLTLRMAINFWDVGPFKVFARRCCNHVKGLGLFFMISSADEVGPMISQVLSELSSLDAPITDLKLICPRLTSIPFTQLSQHILPTLQYFTSIVNSFDLADAFLDTVQELKPAHAVMIPTCGLRPVHYGRIGDLVRDGLRVEVSSVSSEWEAPVRWFV</sequence>
<dbReference type="EMBL" id="ML208454">
    <property type="protein sequence ID" value="TFK64961.1"/>
    <property type="molecule type" value="Genomic_DNA"/>
</dbReference>
<accession>A0ACD3AHH9</accession>
<proteinExistence type="predicted"/>
<name>A0ACD3AHH9_9AGAR</name>
<reference evidence="1 2" key="1">
    <citation type="journal article" date="2019" name="Nat. Ecol. Evol.">
        <title>Megaphylogeny resolves global patterns of mushroom evolution.</title>
        <authorList>
            <person name="Varga T."/>
            <person name="Krizsan K."/>
            <person name="Foldi C."/>
            <person name="Dima B."/>
            <person name="Sanchez-Garcia M."/>
            <person name="Sanchez-Ramirez S."/>
            <person name="Szollosi G.J."/>
            <person name="Szarkandi J.G."/>
            <person name="Papp V."/>
            <person name="Albert L."/>
            <person name="Andreopoulos W."/>
            <person name="Angelini C."/>
            <person name="Antonin V."/>
            <person name="Barry K.W."/>
            <person name="Bougher N.L."/>
            <person name="Buchanan P."/>
            <person name="Buyck B."/>
            <person name="Bense V."/>
            <person name="Catcheside P."/>
            <person name="Chovatia M."/>
            <person name="Cooper J."/>
            <person name="Damon W."/>
            <person name="Desjardin D."/>
            <person name="Finy P."/>
            <person name="Geml J."/>
            <person name="Haridas S."/>
            <person name="Hughes K."/>
            <person name="Justo A."/>
            <person name="Karasinski D."/>
            <person name="Kautmanova I."/>
            <person name="Kiss B."/>
            <person name="Kocsube S."/>
            <person name="Kotiranta H."/>
            <person name="LaButti K.M."/>
            <person name="Lechner B.E."/>
            <person name="Liimatainen K."/>
            <person name="Lipzen A."/>
            <person name="Lukacs Z."/>
            <person name="Mihaltcheva S."/>
            <person name="Morgado L.N."/>
            <person name="Niskanen T."/>
            <person name="Noordeloos M.E."/>
            <person name="Ohm R.A."/>
            <person name="Ortiz-Santana B."/>
            <person name="Ovrebo C."/>
            <person name="Racz N."/>
            <person name="Riley R."/>
            <person name="Savchenko A."/>
            <person name="Shiryaev A."/>
            <person name="Soop K."/>
            <person name="Spirin V."/>
            <person name="Szebenyi C."/>
            <person name="Tomsovsky M."/>
            <person name="Tulloss R.E."/>
            <person name="Uehling J."/>
            <person name="Grigoriev I.V."/>
            <person name="Vagvolgyi C."/>
            <person name="Papp T."/>
            <person name="Martin F.M."/>
            <person name="Miettinen O."/>
            <person name="Hibbett D.S."/>
            <person name="Nagy L.G."/>
        </authorList>
    </citation>
    <scope>NUCLEOTIDE SEQUENCE [LARGE SCALE GENOMIC DNA]</scope>
    <source>
        <strain evidence="1 2">NL-1719</strain>
    </source>
</reference>
<protein>
    <submittedName>
        <fullName evidence="1">Uncharacterized protein</fullName>
    </submittedName>
</protein>
<gene>
    <name evidence="1" type="ORF">BDN72DRAFT_846175</name>
</gene>
<organism evidence="1 2">
    <name type="scientific">Pluteus cervinus</name>
    <dbReference type="NCBI Taxonomy" id="181527"/>
    <lineage>
        <taxon>Eukaryota</taxon>
        <taxon>Fungi</taxon>
        <taxon>Dikarya</taxon>
        <taxon>Basidiomycota</taxon>
        <taxon>Agaricomycotina</taxon>
        <taxon>Agaricomycetes</taxon>
        <taxon>Agaricomycetidae</taxon>
        <taxon>Agaricales</taxon>
        <taxon>Pluteineae</taxon>
        <taxon>Pluteaceae</taxon>
        <taxon>Pluteus</taxon>
    </lineage>
</organism>
<evidence type="ECO:0000313" key="1">
    <source>
        <dbReference type="EMBL" id="TFK64961.1"/>
    </source>
</evidence>